<dbReference type="Gene3D" id="2.60.120.1540">
    <property type="match status" value="3"/>
</dbReference>
<dbReference type="Pfam" id="PF17791">
    <property type="entry name" value="MG3"/>
    <property type="match status" value="2"/>
</dbReference>
<comment type="caution">
    <text evidence="11">The sequence shown here is derived from an EMBL/GenBank/DDBJ whole genome shotgun (WGS) entry which is preliminary data.</text>
</comment>
<dbReference type="Pfam" id="PF00207">
    <property type="entry name" value="A2M"/>
    <property type="match status" value="2"/>
</dbReference>
<dbReference type="PANTHER" id="PTHR11412">
    <property type="entry name" value="MACROGLOBULIN / COMPLEMENT"/>
    <property type="match status" value="1"/>
</dbReference>
<dbReference type="GO" id="GO:0005615">
    <property type="term" value="C:extracellular space"/>
    <property type="evidence" value="ECO:0007669"/>
    <property type="project" value="InterPro"/>
</dbReference>
<dbReference type="SMART" id="SM01360">
    <property type="entry name" value="A2M"/>
    <property type="match status" value="2"/>
</dbReference>
<proteinExistence type="inferred from homology"/>
<dbReference type="FunFam" id="2.60.40.1930:FF:000001">
    <property type="entry name" value="CD109 isoform 3"/>
    <property type="match status" value="2"/>
</dbReference>
<dbReference type="EMBL" id="SRMA01026637">
    <property type="protein sequence ID" value="TRY81374.1"/>
    <property type="molecule type" value="Genomic_DNA"/>
</dbReference>
<evidence type="ECO:0000259" key="8">
    <source>
        <dbReference type="SMART" id="SM01359"/>
    </source>
</evidence>
<evidence type="ECO:0000256" key="6">
    <source>
        <dbReference type="ARBA" id="ARBA00023180"/>
    </source>
</evidence>
<evidence type="ECO:0000313" key="12">
    <source>
        <dbReference type="Proteomes" id="UP000316079"/>
    </source>
</evidence>
<feature type="signal peptide" evidence="7">
    <location>
        <begin position="1"/>
        <end position="23"/>
    </location>
</feature>
<dbReference type="InterPro" id="IPR050473">
    <property type="entry name" value="A2M/Complement_sys"/>
</dbReference>
<dbReference type="InterPro" id="IPR041813">
    <property type="entry name" value="A2M_TED"/>
</dbReference>
<dbReference type="PROSITE" id="PS00477">
    <property type="entry name" value="ALPHA_2_MACROGLOBULIN"/>
    <property type="match status" value="2"/>
</dbReference>
<evidence type="ECO:0000256" key="5">
    <source>
        <dbReference type="ARBA" id="ARBA00023157"/>
    </source>
</evidence>
<accession>A0A553PUM1</accession>
<dbReference type="Pfam" id="PF07678">
    <property type="entry name" value="TED_complement"/>
    <property type="match status" value="3"/>
</dbReference>
<evidence type="ECO:0000259" key="9">
    <source>
        <dbReference type="SMART" id="SM01360"/>
    </source>
</evidence>
<feature type="domain" description="Alpha-macroglobulin receptor-binding" evidence="10">
    <location>
        <begin position="1311"/>
        <end position="1401"/>
    </location>
</feature>
<feature type="chain" id="PRO_5022175717" description="NTR domain-containing protein" evidence="7">
    <location>
        <begin position="24"/>
        <end position="2846"/>
    </location>
</feature>
<dbReference type="STRING" id="623744.A0A553PUM1"/>
<dbReference type="InterPro" id="IPR011625">
    <property type="entry name" value="A2M_N_BRD"/>
</dbReference>
<dbReference type="InterPro" id="IPR008930">
    <property type="entry name" value="Terpenoid_cyclase/PrenylTrfase"/>
</dbReference>
<dbReference type="GO" id="GO:0007399">
    <property type="term" value="P:nervous system development"/>
    <property type="evidence" value="ECO:0007669"/>
    <property type="project" value="UniProtKB-ARBA"/>
</dbReference>
<dbReference type="Proteomes" id="UP000316079">
    <property type="component" value="Unassembled WGS sequence"/>
</dbReference>
<dbReference type="Pfam" id="PF01835">
    <property type="entry name" value="MG2"/>
    <property type="match status" value="2"/>
</dbReference>
<keyword evidence="2" id="KW-0646">Protease inhibitor</keyword>
<keyword evidence="12" id="KW-1185">Reference proteome</keyword>
<evidence type="ECO:0000256" key="3">
    <source>
        <dbReference type="ARBA" id="ARBA00022729"/>
    </source>
</evidence>
<dbReference type="Pfam" id="PF07677">
    <property type="entry name" value="A2M_recep"/>
    <property type="match status" value="2"/>
</dbReference>
<dbReference type="Gene3D" id="2.20.130.20">
    <property type="match status" value="2"/>
</dbReference>
<dbReference type="PANTHER" id="PTHR11412:SF150">
    <property type="entry name" value="ALPHA-2-MACROGLOBULIN-RELATED"/>
    <property type="match status" value="1"/>
</dbReference>
<dbReference type="InterPro" id="IPR009048">
    <property type="entry name" value="A-macroglobulin_rcpt-bd"/>
</dbReference>
<dbReference type="Gene3D" id="2.60.40.1930">
    <property type="match status" value="5"/>
</dbReference>
<dbReference type="InterPro" id="IPR036595">
    <property type="entry name" value="A-macroglobulin_rcpt-bd_sf"/>
</dbReference>
<dbReference type="SUPFAM" id="SSF81296">
    <property type="entry name" value="E set domains"/>
    <property type="match status" value="2"/>
</dbReference>
<dbReference type="Gene3D" id="1.50.10.20">
    <property type="match status" value="3"/>
</dbReference>
<dbReference type="InterPro" id="IPR001599">
    <property type="entry name" value="Macroglobln_a2"/>
</dbReference>
<dbReference type="Gene3D" id="6.20.50.160">
    <property type="match status" value="2"/>
</dbReference>
<gene>
    <name evidence="11" type="ORF">DNTS_021192</name>
</gene>
<dbReference type="InterPro" id="IPR013783">
    <property type="entry name" value="Ig-like_fold"/>
</dbReference>
<dbReference type="GO" id="GO:0004867">
    <property type="term" value="F:serine-type endopeptidase inhibitor activity"/>
    <property type="evidence" value="ECO:0007669"/>
    <property type="project" value="UniProtKB-KW"/>
</dbReference>
<keyword evidence="6" id="KW-0325">Glycoprotein</keyword>
<dbReference type="InterPro" id="IPR019742">
    <property type="entry name" value="MacrogloblnA2_CS"/>
</dbReference>
<dbReference type="CDD" id="cd02897">
    <property type="entry name" value="A2M_2"/>
    <property type="match status" value="1"/>
</dbReference>
<evidence type="ECO:0000256" key="1">
    <source>
        <dbReference type="ARBA" id="ARBA00010952"/>
    </source>
</evidence>
<evidence type="ECO:0008006" key="13">
    <source>
        <dbReference type="Google" id="ProtNLM"/>
    </source>
</evidence>
<dbReference type="Gene3D" id="2.60.40.1940">
    <property type="match status" value="2"/>
</dbReference>
<dbReference type="InterPro" id="IPR041555">
    <property type="entry name" value="MG3"/>
</dbReference>
<dbReference type="SUPFAM" id="SSF49410">
    <property type="entry name" value="Alpha-macroglobulin receptor domain"/>
    <property type="match status" value="2"/>
</dbReference>
<dbReference type="SMART" id="SM01359">
    <property type="entry name" value="A2M_N_2"/>
    <property type="match status" value="2"/>
</dbReference>
<feature type="non-terminal residue" evidence="11">
    <location>
        <position position="2846"/>
    </location>
</feature>
<evidence type="ECO:0000256" key="2">
    <source>
        <dbReference type="ARBA" id="ARBA00022690"/>
    </source>
</evidence>
<dbReference type="SUPFAM" id="SSF48239">
    <property type="entry name" value="Terpenoid cyclases/Protein prenyltransferases"/>
    <property type="match status" value="2"/>
</dbReference>
<feature type="domain" description="Alpha-2-macroglobulin bait region" evidence="8">
    <location>
        <begin position="442"/>
        <end position="587"/>
    </location>
</feature>
<dbReference type="InterPro" id="IPR014756">
    <property type="entry name" value="Ig_E-set"/>
</dbReference>
<dbReference type="InterPro" id="IPR047565">
    <property type="entry name" value="Alpha-macroglob_thiol-ester_cl"/>
</dbReference>
<evidence type="ECO:0000256" key="4">
    <source>
        <dbReference type="ARBA" id="ARBA00022900"/>
    </source>
</evidence>
<dbReference type="Pfam" id="PF07703">
    <property type="entry name" value="A2M_BRD"/>
    <property type="match status" value="2"/>
</dbReference>
<dbReference type="Gene3D" id="2.60.40.10">
    <property type="entry name" value="Immunoglobulins"/>
    <property type="match status" value="4"/>
</dbReference>
<name>A0A553PUM1_9TELE</name>
<dbReference type="SMART" id="SM01361">
    <property type="entry name" value="A2M_recep"/>
    <property type="match status" value="2"/>
</dbReference>
<reference evidence="11 12" key="1">
    <citation type="journal article" date="2019" name="Sci. Data">
        <title>Hybrid genome assembly and annotation of Danionella translucida.</title>
        <authorList>
            <person name="Kadobianskyi M."/>
            <person name="Schulze L."/>
            <person name="Schuelke M."/>
            <person name="Judkewitz B."/>
        </authorList>
    </citation>
    <scope>NUCLEOTIDE SEQUENCE [LARGE SCALE GENOMIC DNA]</scope>
    <source>
        <strain evidence="11 12">Bolton</strain>
    </source>
</reference>
<feature type="domain" description="Alpha-2-macroglobulin bait region" evidence="8">
    <location>
        <begin position="1855"/>
        <end position="2000"/>
    </location>
</feature>
<dbReference type="Gene3D" id="2.60.40.690">
    <property type="entry name" value="Alpha-macroglobulin, receptor-binding domain"/>
    <property type="match status" value="2"/>
</dbReference>
<keyword evidence="4" id="KW-0722">Serine protease inhibitor</keyword>
<feature type="domain" description="Alpha-2-macroglobulin" evidence="9">
    <location>
        <begin position="2110"/>
        <end position="2199"/>
    </location>
</feature>
<evidence type="ECO:0000256" key="7">
    <source>
        <dbReference type="SAM" id="SignalP"/>
    </source>
</evidence>
<dbReference type="InterPro" id="IPR011626">
    <property type="entry name" value="Alpha-macroglobulin_TED"/>
</dbReference>
<keyword evidence="5" id="KW-1015">Disulfide bond</keyword>
<dbReference type="OrthoDB" id="9998011at2759"/>
<protein>
    <recommendedName>
        <fullName evidence="13">NTR domain-containing protein</fullName>
    </recommendedName>
</protein>
<dbReference type="SMART" id="SM01419">
    <property type="entry name" value="Thiol-ester_cl"/>
    <property type="match status" value="2"/>
</dbReference>
<feature type="domain" description="Alpha-2-macroglobulin" evidence="9">
    <location>
        <begin position="700"/>
        <end position="789"/>
    </location>
</feature>
<dbReference type="FunFam" id="1.50.10.20:FF:000001">
    <property type="entry name" value="CD109 isoform 1"/>
    <property type="match status" value="1"/>
</dbReference>
<comment type="similarity">
    <text evidence="1">Belongs to the protease inhibitor I39 (alpha-2-macroglobulin) family.</text>
</comment>
<evidence type="ECO:0000259" key="10">
    <source>
        <dbReference type="SMART" id="SM01361"/>
    </source>
</evidence>
<keyword evidence="3 7" id="KW-0732">Signal</keyword>
<sequence length="2846" mass="309286">MAGMELRVWKKLLLVLFFFAADGLRPVDDLRVRPFPFPVDEPTTEPVVVPVSGPFFLVTFPSVIESGSDSKLCASLLKPNESLTLTVSLLDDGGSTSQLVQKNSRTEFHLCFSFQAPRVDGDSIQRLRVEVQGKSFKMTEERKVLFRSYLPLTFIQTDKPLYNPGQTVNFRVVTLDVDLVPLDQMYSLVVVEDNNNIRVAQWTNVSSTNWILELSYDLNIEAQVGMYTLKAFIGDRMYSQVFEVKKYVLPKFDVTVNAPQTVSVGDLTLAVEVCAKYTYGQPVPGRALVQLCREPYPFIQDSGVTNICLKDTREMNATGCAAFTVSTTVFFNTNSERSLQDAFVLNVSATYFNGTPIVGRAVYVLDANQWPNKQLLSLVTDQNGVASFSLNSLNLARISLNLLASMTSSQTGDRYKTPYFSTDSRVVQLQTDSSSSQAFSDLTILTLDQPLKCGSTYSVTINYSIVGEIGAYSVDIVYVVLSRGVILQNGFKKVQGNADTSGSVAFTLTISVNMAPVVQVLVYAVLPSRNVVAAGTSFVIEPCFSNKVSLQFSPPQAVPSEGNVLTVSAQAGSLCGLSAVDQSVLIMEPGRRLTPQSVLNLLPVQALSGYPSGLEFQNCPYFGFGIPKRQTPGKQVYQTFKNLGMMVATNLAVRPPPCMWYPDVMFAMPLVAPVAPSNELVRGEGTPLNQVTVRSYFPDTWIWQLAQVGASGSAKVPLTVPDTITTWETEAFCLSPKGFGLAPPAFLTAFQPFFLELTLPYSMVRGESLELKATVFNYLSQCLMVQVTPTPSTNFTLQSLTNSYSSCLCASGRKTFRWALSASVLGELIVTVSAQAVTSRVPCGSEAVVLPSRGRVDVVTRSLRVLAEGVERTFTQSWLLCAKGNVVSEAVSVEFPQNVVPGSSKCFVSVIGDIMGRALKNLESLLQLPSGCGEQNMIILAPNIYVLRYLEVTAQLTAAIRETAIGYLQTGYQGELNYRHSDGSFSTFGYDASNTWLTAFVLRSFALAQSYIFIDPNVLQSAKSWLIAQQSSGGCFTQQGTLYHMDMKGGVGDDVTMTGYIVASLLELGVPVTDPVIVNGLSCLRPLVGNLGNTYTTALLAYTFSLAGETSTRSQLLDTLSSSAISEGNKLHWSQTSGSDTLAVEISSYVLLAVLTAQPVTAANLGYANRIVSWLVTKQNPYGGFSSTQDTVVALHALALYATNAFNALGSSSVTVQSSMGGEAYSFAVNPGNRLLYQEKPLKNVPGKYTVNVKGSSCVSVQVACFYNIPTPTVAPRTLSVEVKVTGDCKAAVVTLTLNFTVKYSGPNPTTNMVLVDVKLLSGFTADTTLLGSPPNSFAPLVQRVDSEDDHVLVYLEKVPKGVPMSYSMQLKQAVVVQKLKPAVVNVYDYYKTTAQNAELLQAQENRESPTVGLLLMAGMELRVWKKLLLVLFFFAADGLRPVDDLRVRPFPFPVDEPTTEPVVVPVSGPFFLVTFPSVIESGSDSKLCASLLKPNESLTLTVSLLDDGGSTSQLVQKNSRTEFHLCFSFQAPRVDGDSIQRLRVEVQGKSFKMTEERKVLFRSYLPLTFIQTDKPLYNPGQTVNFRVVTLDVDLVPLDQMVRSADNNNIRVAQWTNVSSTNWILELSYDLNIEAQVGMYTLKAFIGDRMYSQVFEVKKYVLPKFDVTVNAPQTVSVGDLTLAVEVCAKYTYGQPVPGRALVQLCREPYPFIQDSGVTNICLKDTREMNATGCAVFTVSTTVFFNTNSERSLQDAFVLNVSATYFNGTPIVGRAVYVLDANQWPNKQLLSLVTDQNGVASFSLNSLNLARISLNLLASMTSSQTGDRYKTPYFSTDSRVVQLQTDSSSSQAFSDLTILTLDQPLKCGSTYSVTINYSIVGEIGAYSVDIVYVVLSRGVILQNGFKKVQGNADTSGSVAFTLTISVNMAPVVQVLVYAVLPSRNVVAAGTSFVIEPCFSNKVSLQFSPPQAVPSEGNVLTVSAQAGSLCGLSAVDQSVLIMEPGRRLTPQSVLNLLPVQALSGYPSGLEFQNCPYFGFGIPKRQTPGKQVYQTFKNLGMMVATNLAVRPPPCMWYPDVMFAMPLAAPSTELVRGEGTPSNQVTVRSYFPDTWIWQLAQVGASGSAKVPLTVPDTITTWETEAFCLSPKGFGLAPPAFLTAFQPFFLELTLPYSMVRGESLELKATVFNYLSQCLMVQVTPTPSTNFTLQSLTNSYSSCLCASGRKTFRWALSASVLGELIVTVSAQAVTSRVPCGSEAVVLPSRGRVDVVTRSLRVLAEGVERTFTQSWLLCAKGNVVSEAVSVEFPQNVVPGSSKCFVSVIGDIMGRALKNLESLLQLPSGCGEQNMIILAPNIYVLRYLEVTAQLTAAIRETAIGYLQTGEGFSVHIKSLVDAWRLVFNPPLLVVPRVPRRTELQAQRRLLQYFWIRCLKHMVGVALPFSSWRWLTAFVLRSFALAQSYIFIDPNVLQSAKSWLIAQQSSGGCFTQQGTLYHMDMKGGVGDDVTMTGYIVASLLELGVPVTDPVIVNGLSCLRPLVGNLGNTYTTALLAYTFSLAGETSTRSQLLDTLSSSAISEGNKLHWSQTSGSDTLAVEISSYVLLAVLTAQPVTAANLGYANRIVSWLVTKQNPYGGFSSTQDTVVALHALALYATNAFNALGSSSVTVQSSMGGEAYSFAVNPGNRLLYQEKPLKNVPGKYTVNVKGSSCVSVQVACFYNIPTPTVAPRTLSVEVKVTGDCKAAVVTLTLNFTVKYSGPNPTTNMVLVDVKLLSGFTADTTLLGSPPNSFAPLVQRVDSEDDHVLVYLEKVPKGVAMSYSMQLKQAVVVQKLKPAVVNVYDYYKTSMTL</sequence>
<organism evidence="11 12">
    <name type="scientific">Danionella cerebrum</name>
    <dbReference type="NCBI Taxonomy" id="2873325"/>
    <lineage>
        <taxon>Eukaryota</taxon>
        <taxon>Metazoa</taxon>
        <taxon>Chordata</taxon>
        <taxon>Craniata</taxon>
        <taxon>Vertebrata</taxon>
        <taxon>Euteleostomi</taxon>
        <taxon>Actinopterygii</taxon>
        <taxon>Neopterygii</taxon>
        <taxon>Teleostei</taxon>
        <taxon>Ostariophysi</taxon>
        <taxon>Cypriniformes</taxon>
        <taxon>Danionidae</taxon>
        <taxon>Danioninae</taxon>
        <taxon>Danionella</taxon>
    </lineage>
</organism>
<feature type="domain" description="Alpha-macroglobulin receptor-binding" evidence="10">
    <location>
        <begin position="2760"/>
        <end position="2846"/>
    </location>
</feature>
<dbReference type="InterPro" id="IPR002890">
    <property type="entry name" value="MG2"/>
</dbReference>
<evidence type="ECO:0000313" key="11">
    <source>
        <dbReference type="EMBL" id="TRY81374.1"/>
    </source>
</evidence>